<comment type="caution">
    <text evidence="12">The sequence shown here is derived from an EMBL/GenBank/DDBJ whole genome shotgun (WGS) entry which is preliminary data.</text>
</comment>
<evidence type="ECO:0000313" key="13">
    <source>
        <dbReference type="Proteomes" id="UP001159427"/>
    </source>
</evidence>
<dbReference type="Gene3D" id="1.20.1070.10">
    <property type="entry name" value="Rhodopsin 7-helix transmembrane proteins"/>
    <property type="match status" value="2"/>
</dbReference>
<dbReference type="Pfam" id="PF00001">
    <property type="entry name" value="7tm_1"/>
    <property type="match status" value="1"/>
</dbReference>
<keyword evidence="3 10" id="KW-0812">Transmembrane</keyword>
<feature type="transmembrane region" description="Helical" evidence="10">
    <location>
        <begin position="423"/>
        <end position="443"/>
    </location>
</feature>
<keyword evidence="7" id="KW-0675">Receptor</keyword>
<proteinExistence type="predicted"/>
<evidence type="ECO:0000256" key="7">
    <source>
        <dbReference type="ARBA" id="ARBA00023170"/>
    </source>
</evidence>
<evidence type="ECO:0000256" key="4">
    <source>
        <dbReference type="ARBA" id="ARBA00022989"/>
    </source>
</evidence>
<sequence length="494" mass="56522">MIVFAMIYCVNVFLGFFGNLLVILVVSIYRRFYHMRYFLLASLAFSDFLFTNLITAFRMLAYGLGKWIFGSPWCYGTAYFARFLHLSTVLHLCAVSYERYEAIFKNPLTYDGCITKKRAIVSITLMWIIPAGISLGPFLGWSDYVYNPAIMVCEQKWDMVTTLPLLATTFLVPLGIIVFLNYRVLKVVSRLQSSFKIIPFTVEEQPGTGHPGQNVQNQSEKQGKVKRERNMHFSGLLTRNEEGETIKQPRKRHVIKQGTLNKGSVNAEERQNPAFQEEPEEIREVTHQPVFAQKNEGSPEVRCSGPVQWGSKCSKRTMKEIESVKEGFNSTLQPTNSSPNDQNSWFEVHIVEHVSPQQTTSQEKQPHEDDRTTLENKRRSHQSDAETTMSQPQDCKAPSAEKPRNPLGKTQKRLIKLLKEGKAARDVIIVTGAFLLCYLPLWVSACYRTFGGELSVEVIISVHGIYATTMIWNPIIYSIRKKDFRQAVRRLLRL</sequence>
<comment type="subcellular location">
    <subcellularLocation>
        <location evidence="1">Cell membrane</location>
        <topology evidence="1">Multi-pass membrane protein</topology>
    </subcellularLocation>
</comment>
<evidence type="ECO:0000256" key="3">
    <source>
        <dbReference type="ARBA" id="ARBA00022692"/>
    </source>
</evidence>
<organism evidence="12 13">
    <name type="scientific">Porites evermanni</name>
    <dbReference type="NCBI Taxonomy" id="104178"/>
    <lineage>
        <taxon>Eukaryota</taxon>
        <taxon>Metazoa</taxon>
        <taxon>Cnidaria</taxon>
        <taxon>Anthozoa</taxon>
        <taxon>Hexacorallia</taxon>
        <taxon>Scleractinia</taxon>
        <taxon>Fungiina</taxon>
        <taxon>Poritidae</taxon>
        <taxon>Porites</taxon>
    </lineage>
</organism>
<feature type="transmembrane region" description="Helical" evidence="10">
    <location>
        <begin position="38"/>
        <end position="59"/>
    </location>
</feature>
<evidence type="ECO:0000256" key="5">
    <source>
        <dbReference type="ARBA" id="ARBA00023040"/>
    </source>
</evidence>
<name>A0ABN8QEC6_9CNID</name>
<dbReference type="Proteomes" id="UP001159427">
    <property type="component" value="Unassembled WGS sequence"/>
</dbReference>
<dbReference type="InterPro" id="IPR017452">
    <property type="entry name" value="GPCR_Rhodpsn_7TM"/>
</dbReference>
<dbReference type="PANTHER" id="PTHR24248">
    <property type="entry name" value="ADRENERGIC RECEPTOR-RELATED G-PROTEIN COUPLED RECEPTOR"/>
    <property type="match status" value="1"/>
</dbReference>
<reference evidence="12 13" key="1">
    <citation type="submission" date="2022-05" db="EMBL/GenBank/DDBJ databases">
        <authorList>
            <consortium name="Genoscope - CEA"/>
            <person name="William W."/>
        </authorList>
    </citation>
    <scope>NUCLEOTIDE SEQUENCE [LARGE SCALE GENOMIC DNA]</scope>
</reference>
<dbReference type="PRINTS" id="PR00237">
    <property type="entry name" value="GPCRRHODOPSN"/>
</dbReference>
<evidence type="ECO:0000256" key="9">
    <source>
        <dbReference type="SAM" id="MobiDB-lite"/>
    </source>
</evidence>
<keyword evidence="6 10" id="KW-0472">Membrane</keyword>
<evidence type="ECO:0000256" key="8">
    <source>
        <dbReference type="ARBA" id="ARBA00023224"/>
    </source>
</evidence>
<feature type="region of interest" description="Disordered" evidence="9">
    <location>
        <begin position="355"/>
        <end position="408"/>
    </location>
</feature>
<evidence type="ECO:0000259" key="11">
    <source>
        <dbReference type="PROSITE" id="PS50262"/>
    </source>
</evidence>
<feature type="domain" description="G-protein coupled receptors family 1 profile" evidence="11">
    <location>
        <begin position="18"/>
        <end position="477"/>
    </location>
</feature>
<keyword evidence="5" id="KW-0297">G-protein coupled receptor</keyword>
<dbReference type="PROSITE" id="PS50262">
    <property type="entry name" value="G_PROTEIN_RECEP_F1_2"/>
    <property type="match status" value="1"/>
</dbReference>
<keyword evidence="4 10" id="KW-1133">Transmembrane helix</keyword>
<evidence type="ECO:0000256" key="1">
    <source>
        <dbReference type="ARBA" id="ARBA00004651"/>
    </source>
</evidence>
<dbReference type="CDD" id="cd00637">
    <property type="entry name" value="7tm_classA_rhodopsin-like"/>
    <property type="match status" value="1"/>
</dbReference>
<feature type="transmembrane region" description="Helical" evidence="10">
    <location>
        <begin position="159"/>
        <end position="182"/>
    </location>
</feature>
<evidence type="ECO:0000256" key="10">
    <source>
        <dbReference type="SAM" id="Phobius"/>
    </source>
</evidence>
<protein>
    <recommendedName>
        <fullName evidence="11">G-protein coupled receptors family 1 profile domain-containing protein</fullName>
    </recommendedName>
</protein>
<keyword evidence="2" id="KW-1003">Cell membrane</keyword>
<keyword evidence="8" id="KW-0807">Transducer</keyword>
<gene>
    <name evidence="12" type="ORF">PEVE_00004416</name>
</gene>
<dbReference type="InterPro" id="IPR000276">
    <property type="entry name" value="GPCR_Rhodpsn"/>
</dbReference>
<accession>A0ABN8QEC6</accession>
<evidence type="ECO:0000256" key="6">
    <source>
        <dbReference type="ARBA" id="ARBA00023136"/>
    </source>
</evidence>
<keyword evidence="13" id="KW-1185">Reference proteome</keyword>
<evidence type="ECO:0000256" key="2">
    <source>
        <dbReference type="ARBA" id="ARBA00022475"/>
    </source>
</evidence>
<feature type="transmembrane region" description="Helical" evidence="10">
    <location>
        <begin position="458"/>
        <end position="479"/>
    </location>
</feature>
<feature type="transmembrane region" description="Helical" evidence="10">
    <location>
        <begin position="79"/>
        <end position="98"/>
    </location>
</feature>
<dbReference type="SUPFAM" id="SSF81321">
    <property type="entry name" value="Family A G protein-coupled receptor-like"/>
    <property type="match status" value="1"/>
</dbReference>
<feature type="transmembrane region" description="Helical" evidence="10">
    <location>
        <begin position="119"/>
        <end position="139"/>
    </location>
</feature>
<feature type="compositionally biased region" description="Polar residues" evidence="9">
    <location>
        <begin position="211"/>
        <end position="220"/>
    </location>
</feature>
<feature type="compositionally biased region" description="Basic and acidic residues" evidence="9">
    <location>
        <begin position="364"/>
        <end position="384"/>
    </location>
</feature>
<feature type="transmembrane region" description="Helical" evidence="10">
    <location>
        <begin position="6"/>
        <end position="26"/>
    </location>
</feature>
<dbReference type="EMBL" id="CALNXI010001274">
    <property type="protein sequence ID" value="CAH3162861.1"/>
    <property type="molecule type" value="Genomic_DNA"/>
</dbReference>
<evidence type="ECO:0000313" key="12">
    <source>
        <dbReference type="EMBL" id="CAH3162861.1"/>
    </source>
</evidence>
<feature type="region of interest" description="Disordered" evidence="9">
    <location>
        <begin position="206"/>
        <end position="228"/>
    </location>
</feature>